<evidence type="ECO:0000256" key="3">
    <source>
        <dbReference type="PROSITE-ProRule" id="PRU00023"/>
    </source>
</evidence>
<name>A0A8H7TRN2_BIOOC</name>
<evidence type="ECO:0000256" key="1">
    <source>
        <dbReference type="ARBA" id="ARBA00022737"/>
    </source>
</evidence>
<dbReference type="CDD" id="cd09917">
    <property type="entry name" value="F-box_SF"/>
    <property type="match status" value="1"/>
</dbReference>
<dbReference type="SUPFAM" id="SSF81383">
    <property type="entry name" value="F-box domain"/>
    <property type="match status" value="1"/>
</dbReference>
<reference evidence="6" key="1">
    <citation type="submission" date="2020-10" db="EMBL/GenBank/DDBJ databases">
        <title>High-Quality Genome Resource of Clonostachys rosea strain S41 by Oxford Nanopore Long-Read Sequencing.</title>
        <authorList>
            <person name="Wang H."/>
        </authorList>
    </citation>
    <scope>NUCLEOTIDE SEQUENCE</scope>
    <source>
        <strain evidence="6">S41</strain>
    </source>
</reference>
<dbReference type="GO" id="GO:0045944">
    <property type="term" value="P:positive regulation of transcription by RNA polymerase II"/>
    <property type="evidence" value="ECO:0007669"/>
    <property type="project" value="TreeGrafter"/>
</dbReference>
<dbReference type="InterPro" id="IPR050663">
    <property type="entry name" value="Ankyrin-SOCS_Box"/>
</dbReference>
<feature type="region of interest" description="Disordered" evidence="4">
    <location>
        <begin position="624"/>
        <end position="682"/>
    </location>
</feature>
<evidence type="ECO:0000313" key="7">
    <source>
        <dbReference type="Proteomes" id="UP000616885"/>
    </source>
</evidence>
<dbReference type="Pfam" id="PF12937">
    <property type="entry name" value="F-box-like"/>
    <property type="match status" value="1"/>
</dbReference>
<dbReference type="PANTHER" id="PTHR24193:SF121">
    <property type="entry name" value="ADA2A-CONTAINING COMPLEX COMPONENT 3, ISOFORM D"/>
    <property type="match status" value="1"/>
</dbReference>
<keyword evidence="2 3" id="KW-0040">ANK repeat</keyword>
<evidence type="ECO:0000256" key="2">
    <source>
        <dbReference type="ARBA" id="ARBA00023043"/>
    </source>
</evidence>
<evidence type="ECO:0000256" key="4">
    <source>
        <dbReference type="SAM" id="MobiDB-lite"/>
    </source>
</evidence>
<dbReference type="EMBL" id="JADCTT010000002">
    <property type="protein sequence ID" value="KAF9756702.1"/>
    <property type="molecule type" value="Genomic_DNA"/>
</dbReference>
<accession>A0A8H7TRN2</accession>
<feature type="domain" description="F-box" evidence="5">
    <location>
        <begin position="13"/>
        <end position="47"/>
    </location>
</feature>
<dbReference type="CDD" id="cd22265">
    <property type="entry name" value="UDM1_RNF168"/>
    <property type="match status" value="1"/>
</dbReference>
<dbReference type="InterPro" id="IPR002110">
    <property type="entry name" value="Ankyrin_rpt"/>
</dbReference>
<comment type="caution">
    <text evidence="6">The sequence shown here is derived from an EMBL/GenBank/DDBJ whole genome shotgun (WGS) entry which is preliminary data.</text>
</comment>
<dbReference type="Pfam" id="PF12796">
    <property type="entry name" value="Ank_2"/>
    <property type="match status" value="1"/>
</dbReference>
<dbReference type="PROSITE" id="PS50297">
    <property type="entry name" value="ANK_REP_REGION"/>
    <property type="match status" value="1"/>
</dbReference>
<feature type="repeat" description="ANK" evidence="3">
    <location>
        <begin position="255"/>
        <end position="287"/>
    </location>
</feature>
<dbReference type="Gene3D" id="1.25.40.20">
    <property type="entry name" value="Ankyrin repeat-containing domain"/>
    <property type="match status" value="3"/>
</dbReference>
<sequence>MDGFNFNARSYLARIPNEIQTQICTYLSTASLAKLAVTCRTTHGAARRVLYLRNATEENSSAVKYAILVSAKKYTEKIALRIIDMAISHGAQLDTIHSHPTIPGTYATALHMAAALGYCLIVKRLLQQNACVTLASRNLWDMIQLSSREMDQIIMRAAPCFTDTLSWCPRRVKAYLAGVEWLPLFVPFILKDKEIINLLLSRVPDCRLTLDFKGRGCGALTALHVIAAKENQDENLSKKVLQLSTNLINEKLPGDAGSALHVALRQGNESMFQLLVNKEADLNLQTHSLGYAPIHIAIIRCYESDMPERKVYQSFIELLVDKGADLDRPTLFEGFTPLMTLVGAAEWDWKLSYRNMKQLVDLFLAKGCRVNHMAPGRETFVSLIIERITEKNGNPSLEALLEDVIDKGANLNIQLPNGKSIAKAYVIDSERCPRLAKLLVKKGAIINDEEVDSAFLSCFKNPRVYKIYQAILDKKPPVPQDTIKEAYLHALKESLVSQDAIDEAYLYAVESRSQKLVDELRKTWGFSPSNTDILVWHALQDPKQTLMDFVLELDFNANTIHLDSGSYLHLIVGQLAKDGYTEKVAIINAKALIEKGTSVLQKDGEGKTAIQRLRESDEERFRKAEEERLRKAEEERLRKAEEEGLRKAKEERPKESDEKPKKGTDKLRLLLLDQKDRELGEY</sequence>
<gene>
    <name evidence="6" type="ORF">IM811_007646</name>
</gene>
<dbReference type="InterPro" id="IPR036047">
    <property type="entry name" value="F-box-like_dom_sf"/>
</dbReference>
<evidence type="ECO:0000313" key="6">
    <source>
        <dbReference type="EMBL" id="KAF9756702.1"/>
    </source>
</evidence>
<dbReference type="InterPro" id="IPR001810">
    <property type="entry name" value="F-box_dom"/>
</dbReference>
<dbReference type="InterPro" id="IPR036770">
    <property type="entry name" value="Ankyrin_rpt-contain_sf"/>
</dbReference>
<keyword evidence="1" id="KW-0677">Repeat</keyword>
<dbReference type="Pfam" id="PF00023">
    <property type="entry name" value="Ank"/>
    <property type="match status" value="1"/>
</dbReference>
<dbReference type="AlphaFoldDB" id="A0A8H7TRN2"/>
<organism evidence="6 7">
    <name type="scientific">Bionectria ochroleuca</name>
    <name type="common">Gliocladium roseum</name>
    <dbReference type="NCBI Taxonomy" id="29856"/>
    <lineage>
        <taxon>Eukaryota</taxon>
        <taxon>Fungi</taxon>
        <taxon>Dikarya</taxon>
        <taxon>Ascomycota</taxon>
        <taxon>Pezizomycotina</taxon>
        <taxon>Sordariomycetes</taxon>
        <taxon>Hypocreomycetidae</taxon>
        <taxon>Hypocreales</taxon>
        <taxon>Bionectriaceae</taxon>
        <taxon>Clonostachys</taxon>
    </lineage>
</organism>
<dbReference type="PANTHER" id="PTHR24193">
    <property type="entry name" value="ANKYRIN REPEAT PROTEIN"/>
    <property type="match status" value="1"/>
</dbReference>
<feature type="repeat" description="ANK" evidence="3">
    <location>
        <begin position="105"/>
        <end position="137"/>
    </location>
</feature>
<dbReference type="PROSITE" id="PS50088">
    <property type="entry name" value="ANK_REPEAT"/>
    <property type="match status" value="2"/>
</dbReference>
<dbReference type="SUPFAM" id="SSF48403">
    <property type="entry name" value="Ankyrin repeat"/>
    <property type="match status" value="1"/>
</dbReference>
<dbReference type="SMART" id="SM00248">
    <property type="entry name" value="ANK"/>
    <property type="match status" value="6"/>
</dbReference>
<dbReference type="GO" id="GO:0000976">
    <property type="term" value="F:transcription cis-regulatory region binding"/>
    <property type="evidence" value="ECO:0007669"/>
    <property type="project" value="TreeGrafter"/>
</dbReference>
<protein>
    <recommendedName>
        <fullName evidence="5">F-box domain-containing protein</fullName>
    </recommendedName>
</protein>
<proteinExistence type="predicted"/>
<dbReference type="Proteomes" id="UP000616885">
    <property type="component" value="Unassembled WGS sequence"/>
</dbReference>
<evidence type="ECO:0000259" key="5">
    <source>
        <dbReference type="Pfam" id="PF12937"/>
    </source>
</evidence>
<dbReference type="GO" id="GO:0005634">
    <property type="term" value="C:nucleus"/>
    <property type="evidence" value="ECO:0007669"/>
    <property type="project" value="TreeGrafter"/>
</dbReference>